<dbReference type="AlphaFoldDB" id="A0A9D9HNS8"/>
<sequence>MKNDKKTALILYHNHPGGNSFSEKDISVLLTNPEIKEMIAVGHKGRVYSLRIGKGKRPTVEAVTCKE</sequence>
<reference evidence="1" key="1">
    <citation type="submission" date="2020-10" db="EMBL/GenBank/DDBJ databases">
        <authorList>
            <person name="Gilroy R."/>
        </authorList>
    </citation>
    <scope>NUCLEOTIDE SEQUENCE</scope>
    <source>
        <strain evidence="1">10532</strain>
    </source>
</reference>
<evidence type="ECO:0000313" key="2">
    <source>
        <dbReference type="Proteomes" id="UP000823638"/>
    </source>
</evidence>
<proteinExistence type="predicted"/>
<dbReference type="EMBL" id="JADIMM010000032">
    <property type="protein sequence ID" value="MBO8457134.1"/>
    <property type="molecule type" value="Genomic_DNA"/>
</dbReference>
<organism evidence="1 2">
    <name type="scientific">Candidatus Gallitreponema excrementavium</name>
    <dbReference type="NCBI Taxonomy" id="2840840"/>
    <lineage>
        <taxon>Bacteria</taxon>
        <taxon>Pseudomonadati</taxon>
        <taxon>Spirochaetota</taxon>
        <taxon>Spirochaetia</taxon>
        <taxon>Spirochaetales</taxon>
        <taxon>Candidatus Gallitreponema</taxon>
    </lineage>
</organism>
<accession>A0A9D9HNS8</accession>
<comment type="caution">
    <text evidence="1">The sequence shown here is derived from an EMBL/GenBank/DDBJ whole genome shotgun (WGS) entry which is preliminary data.</text>
</comment>
<evidence type="ECO:0000313" key="1">
    <source>
        <dbReference type="EMBL" id="MBO8457134.1"/>
    </source>
</evidence>
<dbReference type="Proteomes" id="UP000823638">
    <property type="component" value="Unassembled WGS sequence"/>
</dbReference>
<reference evidence="1" key="2">
    <citation type="journal article" date="2021" name="PeerJ">
        <title>Extensive microbial diversity within the chicken gut microbiome revealed by metagenomics and culture.</title>
        <authorList>
            <person name="Gilroy R."/>
            <person name="Ravi A."/>
            <person name="Getino M."/>
            <person name="Pursley I."/>
            <person name="Horton D.L."/>
            <person name="Alikhan N.F."/>
            <person name="Baker D."/>
            <person name="Gharbi K."/>
            <person name="Hall N."/>
            <person name="Watson M."/>
            <person name="Adriaenssens E.M."/>
            <person name="Foster-Nyarko E."/>
            <person name="Jarju S."/>
            <person name="Secka A."/>
            <person name="Antonio M."/>
            <person name="Oren A."/>
            <person name="Chaudhuri R.R."/>
            <person name="La Ragione R."/>
            <person name="Hildebrand F."/>
            <person name="Pallen M.J."/>
        </authorList>
    </citation>
    <scope>NUCLEOTIDE SEQUENCE</scope>
    <source>
        <strain evidence="1">10532</strain>
    </source>
</reference>
<protein>
    <submittedName>
        <fullName evidence="1">Uncharacterized protein</fullName>
    </submittedName>
</protein>
<name>A0A9D9HNS8_9SPIR</name>
<gene>
    <name evidence="1" type="ORF">IAA81_02765</name>
</gene>